<proteinExistence type="predicted"/>
<reference evidence="4 5" key="1">
    <citation type="submission" date="2023-09" db="EMBL/GenBank/DDBJ databases">
        <title>Nesidiocoris tenuis whole genome shotgun sequence.</title>
        <authorList>
            <person name="Shibata T."/>
            <person name="Shimoda M."/>
            <person name="Kobayashi T."/>
            <person name="Uehara T."/>
        </authorList>
    </citation>
    <scope>NUCLEOTIDE SEQUENCE [LARGE SCALE GENOMIC DNA]</scope>
    <source>
        <strain evidence="4 5">Japan</strain>
    </source>
</reference>
<protein>
    <submittedName>
        <fullName evidence="4">Ankyrin Repeat Protein</fullName>
    </submittedName>
</protein>
<dbReference type="PANTHER" id="PTHR24171:SF9">
    <property type="entry name" value="ANKYRIN REPEAT DOMAIN-CONTAINING PROTEIN 39"/>
    <property type="match status" value="1"/>
</dbReference>
<evidence type="ECO:0000313" key="5">
    <source>
        <dbReference type="Proteomes" id="UP001307889"/>
    </source>
</evidence>
<dbReference type="Pfam" id="PF12796">
    <property type="entry name" value="Ank_2"/>
    <property type="match status" value="3"/>
</dbReference>
<dbReference type="PANTHER" id="PTHR24171">
    <property type="entry name" value="ANKYRIN REPEAT DOMAIN-CONTAINING PROTEIN 39-RELATED"/>
    <property type="match status" value="1"/>
</dbReference>
<evidence type="ECO:0000256" key="3">
    <source>
        <dbReference type="PROSITE-ProRule" id="PRU00023"/>
    </source>
</evidence>
<evidence type="ECO:0000256" key="1">
    <source>
        <dbReference type="ARBA" id="ARBA00022737"/>
    </source>
</evidence>
<feature type="repeat" description="ANK" evidence="3">
    <location>
        <begin position="227"/>
        <end position="262"/>
    </location>
</feature>
<dbReference type="EMBL" id="AP028922">
    <property type="protein sequence ID" value="BET02745.1"/>
    <property type="molecule type" value="Genomic_DNA"/>
</dbReference>
<dbReference type="InterPro" id="IPR036770">
    <property type="entry name" value="Ankyrin_rpt-contain_sf"/>
</dbReference>
<gene>
    <name evidence="4" type="ORF">NTJ_15563</name>
</gene>
<organism evidence="4 5">
    <name type="scientific">Nesidiocoris tenuis</name>
    <dbReference type="NCBI Taxonomy" id="355587"/>
    <lineage>
        <taxon>Eukaryota</taxon>
        <taxon>Metazoa</taxon>
        <taxon>Ecdysozoa</taxon>
        <taxon>Arthropoda</taxon>
        <taxon>Hexapoda</taxon>
        <taxon>Insecta</taxon>
        <taxon>Pterygota</taxon>
        <taxon>Neoptera</taxon>
        <taxon>Paraneoptera</taxon>
        <taxon>Hemiptera</taxon>
        <taxon>Heteroptera</taxon>
        <taxon>Panheteroptera</taxon>
        <taxon>Cimicomorpha</taxon>
        <taxon>Miridae</taxon>
        <taxon>Dicyphina</taxon>
        <taxon>Nesidiocoris</taxon>
    </lineage>
</organism>
<feature type="repeat" description="ANK" evidence="3">
    <location>
        <begin position="135"/>
        <end position="167"/>
    </location>
</feature>
<sequence length="526" mass="58211">MAAITPHSYLVTVVSVTTDQLCCSWGVGPKLSYNAEYYDKAEFPSDPAVIRAGNSVPTSNDSVPPSIMLDDELEFGPGDTAEEEFVLDLIRTYDIKNSQDRGYRLLQEATKYKHRAAIRLLIDKGAAVNSDKYFASYTPLHWAVRGGDREIVELLLDRGAILDDETWEGLSPFYLAVSGGVEVTHLYLSDCEKTDVSADMVQISADLTPIVSLLLSRGSDVNQKCWEGQTPLHLACISRSPHRDKTIDLLLERGARVNFCDNFGNTPLHAVAVSDVADPCSVIGKLLRFGADINAATYVGETPLHASCRSRSPEMRRVVRLLVESGANVNARNLRGCTPLHSAVSRFQFEMSMILLNKGADLNIANNAGATPLHLMLRNIHLPMLRHIAKVKFSEIVESELPGNTRGLKYYLNFREEIDRMKMRIGSSTATYYDFITAGDRKLALLVSNDEIRRTVEENAPETFPEYSKEIEERLAVGVKRSAALVKLKSLNLTAGGVSLTYDSKLRLADYLTNEDLENLIASSTD</sequence>
<feature type="repeat" description="ANK" evidence="3">
    <location>
        <begin position="299"/>
        <end position="334"/>
    </location>
</feature>
<dbReference type="SUPFAM" id="SSF48403">
    <property type="entry name" value="Ankyrin repeat"/>
    <property type="match status" value="1"/>
</dbReference>
<dbReference type="Gene3D" id="1.25.40.20">
    <property type="entry name" value="Ankyrin repeat-containing domain"/>
    <property type="match status" value="3"/>
</dbReference>
<feature type="repeat" description="ANK" evidence="3">
    <location>
        <begin position="335"/>
        <end position="367"/>
    </location>
</feature>
<dbReference type="InterPro" id="IPR002110">
    <property type="entry name" value="Ankyrin_rpt"/>
</dbReference>
<keyword evidence="5" id="KW-1185">Reference proteome</keyword>
<keyword evidence="1" id="KW-0677">Repeat</keyword>
<evidence type="ECO:0000313" key="4">
    <source>
        <dbReference type="EMBL" id="BET02745.1"/>
    </source>
</evidence>
<name>A0ABN7BEE5_9HEMI</name>
<dbReference type="PROSITE" id="PS50297">
    <property type="entry name" value="ANK_REP_REGION"/>
    <property type="match status" value="5"/>
</dbReference>
<dbReference type="PROSITE" id="PS50088">
    <property type="entry name" value="ANK_REPEAT"/>
    <property type="match status" value="5"/>
</dbReference>
<accession>A0ABN7BEE5</accession>
<dbReference type="SMART" id="SM00248">
    <property type="entry name" value="ANK"/>
    <property type="match status" value="8"/>
</dbReference>
<dbReference type="PRINTS" id="PR01415">
    <property type="entry name" value="ANKYRIN"/>
</dbReference>
<dbReference type="Proteomes" id="UP001307889">
    <property type="component" value="Chromosome 14"/>
</dbReference>
<keyword evidence="2 3" id="KW-0040">ANK repeat</keyword>
<feature type="repeat" description="ANK" evidence="3">
    <location>
        <begin position="263"/>
        <end position="298"/>
    </location>
</feature>
<evidence type="ECO:0000256" key="2">
    <source>
        <dbReference type="ARBA" id="ARBA00023043"/>
    </source>
</evidence>